<name>A0A9P0PC99_ACAOB</name>
<gene>
    <name evidence="2" type="ORF">ACAOBT_LOCUS10867</name>
</gene>
<proteinExistence type="predicted"/>
<dbReference type="Proteomes" id="UP001152888">
    <property type="component" value="Unassembled WGS sequence"/>
</dbReference>
<evidence type="ECO:0000256" key="1">
    <source>
        <dbReference type="SAM" id="MobiDB-lite"/>
    </source>
</evidence>
<accession>A0A9P0PC99</accession>
<comment type="caution">
    <text evidence="2">The sequence shown here is derived from an EMBL/GenBank/DDBJ whole genome shotgun (WGS) entry which is preliminary data.</text>
</comment>
<sequence>MITWSCLCPVYLLSEYTVEKDIGIFFETERPPPLFISHCSSIGRSTKNHVIQQPSRKDSQKTGYSLGRQEKNHTRKSNKSQVVRNIKAASKQTHPNATNRNSRLKRGTQMFHF</sequence>
<feature type="compositionally biased region" description="Polar residues" evidence="1">
    <location>
        <begin position="90"/>
        <end position="101"/>
    </location>
</feature>
<keyword evidence="3" id="KW-1185">Reference proteome</keyword>
<evidence type="ECO:0000313" key="2">
    <source>
        <dbReference type="EMBL" id="CAH1974041.1"/>
    </source>
</evidence>
<reference evidence="2" key="1">
    <citation type="submission" date="2022-03" db="EMBL/GenBank/DDBJ databases">
        <authorList>
            <person name="Sayadi A."/>
        </authorList>
    </citation>
    <scope>NUCLEOTIDE SEQUENCE</scope>
</reference>
<dbReference type="EMBL" id="CAKOFQ010006817">
    <property type="protein sequence ID" value="CAH1974041.1"/>
    <property type="molecule type" value="Genomic_DNA"/>
</dbReference>
<protein>
    <submittedName>
        <fullName evidence="2">Uncharacterized protein</fullName>
    </submittedName>
</protein>
<organism evidence="2 3">
    <name type="scientific">Acanthoscelides obtectus</name>
    <name type="common">Bean weevil</name>
    <name type="synonym">Bruchus obtectus</name>
    <dbReference type="NCBI Taxonomy" id="200917"/>
    <lineage>
        <taxon>Eukaryota</taxon>
        <taxon>Metazoa</taxon>
        <taxon>Ecdysozoa</taxon>
        <taxon>Arthropoda</taxon>
        <taxon>Hexapoda</taxon>
        <taxon>Insecta</taxon>
        <taxon>Pterygota</taxon>
        <taxon>Neoptera</taxon>
        <taxon>Endopterygota</taxon>
        <taxon>Coleoptera</taxon>
        <taxon>Polyphaga</taxon>
        <taxon>Cucujiformia</taxon>
        <taxon>Chrysomeloidea</taxon>
        <taxon>Chrysomelidae</taxon>
        <taxon>Bruchinae</taxon>
        <taxon>Bruchini</taxon>
        <taxon>Acanthoscelides</taxon>
    </lineage>
</organism>
<evidence type="ECO:0000313" key="3">
    <source>
        <dbReference type="Proteomes" id="UP001152888"/>
    </source>
</evidence>
<feature type="region of interest" description="Disordered" evidence="1">
    <location>
        <begin position="46"/>
        <end position="113"/>
    </location>
</feature>
<dbReference type="AlphaFoldDB" id="A0A9P0PC99"/>